<evidence type="ECO:0000256" key="1">
    <source>
        <dbReference type="SAM" id="Phobius"/>
    </source>
</evidence>
<gene>
    <name evidence="2" type="ORF">AAIA72_12795</name>
</gene>
<dbReference type="EMBL" id="CP154858">
    <property type="protein sequence ID" value="XDT71678.1"/>
    <property type="molecule type" value="Genomic_DNA"/>
</dbReference>
<organism evidence="2">
    <name type="scientific">Thermohahella caldifontis</name>
    <dbReference type="NCBI Taxonomy" id="3142973"/>
    <lineage>
        <taxon>Bacteria</taxon>
        <taxon>Pseudomonadati</taxon>
        <taxon>Pseudomonadota</taxon>
        <taxon>Gammaproteobacteria</taxon>
        <taxon>Oceanospirillales</taxon>
        <taxon>Hahellaceae</taxon>
        <taxon>Thermohahella</taxon>
    </lineage>
</organism>
<dbReference type="AlphaFoldDB" id="A0AB39UTS5"/>
<dbReference type="KEGG" id="tcd:AAIA72_12795"/>
<feature type="transmembrane region" description="Helical" evidence="1">
    <location>
        <begin position="12"/>
        <end position="33"/>
    </location>
</feature>
<reference evidence="2" key="1">
    <citation type="submission" date="2024-05" db="EMBL/GenBank/DDBJ databases">
        <title>Genome sequencing of novel strain.</title>
        <authorList>
            <person name="Ganbat D."/>
            <person name="Ganbat S."/>
            <person name="Lee S.-J."/>
        </authorList>
    </citation>
    <scope>NUCLEOTIDE SEQUENCE</scope>
    <source>
        <strain evidence="2">SMD15-11</strain>
    </source>
</reference>
<keyword evidence="1" id="KW-0472">Membrane</keyword>
<keyword evidence="1" id="KW-0812">Transmembrane</keyword>
<sequence>MSGNELPHLLRLLTFALSMTLALACLVAGLRMLRTQMVPAPATTQVRRVLGMIALVTSVGWGWLAATQLDKLQRLGIEDLPPPAAGLMAGSGYTLPAPAQVADEVTDIESALLDVHNPRFIRIRDELTRALMQDPRFTNAEAAIGIALDQHPDAAFIRYLVDEKPGMLTVIYYVKQNGHQRMLVYWPQVAGDTLIYTPIGGPGVQALSGWLIEKADAPVAQSSAPGE</sequence>
<name>A0AB39UTS5_9GAMM</name>
<feature type="transmembrane region" description="Helical" evidence="1">
    <location>
        <begin position="45"/>
        <end position="64"/>
    </location>
</feature>
<accession>A0AB39UTS5</accession>
<protein>
    <submittedName>
        <fullName evidence="2">Uncharacterized protein</fullName>
    </submittedName>
</protein>
<evidence type="ECO:0000313" key="2">
    <source>
        <dbReference type="EMBL" id="XDT71678.1"/>
    </source>
</evidence>
<keyword evidence="1" id="KW-1133">Transmembrane helix</keyword>
<proteinExistence type="predicted"/>
<dbReference type="RefSeq" id="WP_369600703.1">
    <property type="nucleotide sequence ID" value="NZ_CP154858.1"/>
</dbReference>